<gene>
    <name evidence="3" type="ORF">BIW11_06017</name>
</gene>
<accession>A0A1V9Y091</accession>
<evidence type="ECO:0000313" key="4">
    <source>
        <dbReference type="Proteomes" id="UP000192247"/>
    </source>
</evidence>
<feature type="region of interest" description="Disordered" evidence="1">
    <location>
        <begin position="223"/>
        <end position="268"/>
    </location>
</feature>
<feature type="transmembrane region" description="Helical" evidence="2">
    <location>
        <begin position="120"/>
        <end position="140"/>
    </location>
</feature>
<dbReference type="OrthoDB" id="10430287at2759"/>
<proteinExistence type="predicted"/>
<dbReference type="EMBL" id="MNPL01001570">
    <property type="protein sequence ID" value="OQR79028.1"/>
    <property type="molecule type" value="Genomic_DNA"/>
</dbReference>
<sequence length="268" mass="30144">MSSLCEFVNRNVARVRIVEKIENHPKFPPKHRGENLQKYLFGLAMLFHVYMLLAGWLGVWSFFTRCPGLHLYEKVVLVGLRFGIIVLHCVAASFFMLSCLGGSLIPPCERVTQVYHQLMVLYRSFLLPTTILFMLGSLLGMNFDQFILLFLYVPIEALALLWHVVICDAFLRWGNISVDESVNEAIQHNQILHAEEAHRKTPQTSVSPPNTVSVVKTAFLEDVSGKNGPHQNSDLAENTMMRSAVSKSTMKKGPEEVKGQLSNSPGDD</sequence>
<organism evidence="3 4">
    <name type="scientific">Tropilaelaps mercedesae</name>
    <dbReference type="NCBI Taxonomy" id="418985"/>
    <lineage>
        <taxon>Eukaryota</taxon>
        <taxon>Metazoa</taxon>
        <taxon>Ecdysozoa</taxon>
        <taxon>Arthropoda</taxon>
        <taxon>Chelicerata</taxon>
        <taxon>Arachnida</taxon>
        <taxon>Acari</taxon>
        <taxon>Parasitiformes</taxon>
        <taxon>Mesostigmata</taxon>
        <taxon>Gamasina</taxon>
        <taxon>Dermanyssoidea</taxon>
        <taxon>Laelapidae</taxon>
        <taxon>Tropilaelaps</taxon>
    </lineage>
</organism>
<feature type="transmembrane region" description="Helical" evidence="2">
    <location>
        <begin position="39"/>
        <end position="63"/>
    </location>
</feature>
<keyword evidence="2" id="KW-1133">Transmembrane helix</keyword>
<evidence type="ECO:0000313" key="3">
    <source>
        <dbReference type="EMBL" id="OQR79028.1"/>
    </source>
</evidence>
<evidence type="ECO:0000256" key="1">
    <source>
        <dbReference type="SAM" id="MobiDB-lite"/>
    </source>
</evidence>
<feature type="transmembrane region" description="Helical" evidence="2">
    <location>
        <begin position="146"/>
        <end position="171"/>
    </location>
</feature>
<dbReference type="AlphaFoldDB" id="A0A1V9Y091"/>
<keyword evidence="2" id="KW-0472">Membrane</keyword>
<keyword evidence="4" id="KW-1185">Reference proteome</keyword>
<name>A0A1V9Y091_9ACAR</name>
<dbReference type="Proteomes" id="UP000192247">
    <property type="component" value="Unassembled WGS sequence"/>
</dbReference>
<protein>
    <submittedName>
        <fullName evidence="3">Uncharacterized protein</fullName>
    </submittedName>
</protein>
<evidence type="ECO:0000256" key="2">
    <source>
        <dbReference type="SAM" id="Phobius"/>
    </source>
</evidence>
<feature type="transmembrane region" description="Helical" evidence="2">
    <location>
        <begin position="75"/>
        <end position="100"/>
    </location>
</feature>
<comment type="caution">
    <text evidence="3">The sequence shown here is derived from an EMBL/GenBank/DDBJ whole genome shotgun (WGS) entry which is preliminary data.</text>
</comment>
<keyword evidence="2" id="KW-0812">Transmembrane</keyword>
<reference evidence="3 4" key="1">
    <citation type="journal article" date="2017" name="Gigascience">
        <title>Draft genome of the honey bee ectoparasitic mite, Tropilaelaps mercedesae, is shaped by the parasitic life history.</title>
        <authorList>
            <person name="Dong X."/>
            <person name="Armstrong S.D."/>
            <person name="Xia D."/>
            <person name="Makepeace B.L."/>
            <person name="Darby A.C."/>
            <person name="Kadowaki T."/>
        </authorList>
    </citation>
    <scope>NUCLEOTIDE SEQUENCE [LARGE SCALE GENOMIC DNA]</scope>
    <source>
        <strain evidence="3">Wuxi-XJTLU</strain>
    </source>
</reference>
<dbReference type="InParanoid" id="A0A1V9Y091"/>